<dbReference type="InterPro" id="IPR014845">
    <property type="entry name" value="GYD/TTHA1554"/>
</dbReference>
<evidence type="ECO:0000313" key="1">
    <source>
        <dbReference type="EMBL" id="RDD60567.1"/>
    </source>
</evidence>
<comment type="caution">
    <text evidence="1">The sequence shown here is derived from an EMBL/GenBank/DDBJ whole genome shotgun (WGS) entry which is preliminary data.</text>
</comment>
<accession>A0A369T8R9</accession>
<organism evidence="1 2">
    <name type="scientific">Ferruginivarius sediminum</name>
    <dbReference type="NCBI Taxonomy" id="2661937"/>
    <lineage>
        <taxon>Bacteria</taxon>
        <taxon>Pseudomonadati</taxon>
        <taxon>Pseudomonadota</taxon>
        <taxon>Alphaproteobacteria</taxon>
        <taxon>Rhodospirillales</taxon>
        <taxon>Rhodospirillaceae</taxon>
        <taxon>Ferruginivarius</taxon>
    </lineage>
</organism>
<sequence>METFVMATRIDPQTLSSPHALEDLEKQAQTRIEKDCPKVEWVQNLAVCGPYDYIDIFLAPDLQTAQMVSMIVRSFGRAHTELWPATEWKHFKQAIDRTST</sequence>
<keyword evidence="2" id="KW-1185">Reference proteome</keyword>
<dbReference type="EMBL" id="QPMH01000024">
    <property type="protein sequence ID" value="RDD60567.1"/>
    <property type="molecule type" value="Genomic_DNA"/>
</dbReference>
<name>A0A369T8R9_9PROT</name>
<protein>
    <submittedName>
        <fullName evidence="1">GYD domain-containing protein</fullName>
    </submittedName>
</protein>
<evidence type="ECO:0000313" key="2">
    <source>
        <dbReference type="Proteomes" id="UP000253941"/>
    </source>
</evidence>
<reference evidence="1 2" key="1">
    <citation type="submission" date="2018-07" db="EMBL/GenBank/DDBJ databases">
        <title>Venubactetium sediminum gen. nov., sp. nov., isolated from a marine solar saltern.</title>
        <authorList>
            <person name="Wang S."/>
        </authorList>
    </citation>
    <scope>NUCLEOTIDE SEQUENCE [LARGE SCALE GENOMIC DNA]</scope>
    <source>
        <strain evidence="1 2">WD2A32</strain>
    </source>
</reference>
<dbReference type="AlphaFoldDB" id="A0A369T8R9"/>
<proteinExistence type="predicted"/>
<dbReference type="RefSeq" id="WP_114583503.1">
    <property type="nucleotide sequence ID" value="NZ_QPMH01000024.1"/>
</dbReference>
<dbReference type="Pfam" id="PF08734">
    <property type="entry name" value="GYD"/>
    <property type="match status" value="1"/>
</dbReference>
<gene>
    <name evidence="1" type="ORF">DRB17_17400</name>
</gene>
<dbReference type="Proteomes" id="UP000253941">
    <property type="component" value="Unassembled WGS sequence"/>
</dbReference>